<dbReference type="FunFam" id="1.10.30.10:FF:000041">
    <property type="entry name" value="HMG box family protein"/>
    <property type="match status" value="1"/>
</dbReference>
<dbReference type="GO" id="GO:0000978">
    <property type="term" value="F:RNA polymerase II cis-regulatory region sequence-specific DNA binding"/>
    <property type="evidence" value="ECO:0007669"/>
    <property type="project" value="TreeGrafter"/>
</dbReference>
<evidence type="ECO:0000256" key="3">
    <source>
        <dbReference type="ARBA" id="ARBA00023163"/>
    </source>
</evidence>
<dbReference type="GO" id="GO:0001228">
    <property type="term" value="F:DNA-binding transcription activator activity, RNA polymerase II-specific"/>
    <property type="evidence" value="ECO:0007669"/>
    <property type="project" value="TreeGrafter"/>
</dbReference>
<evidence type="ECO:0000313" key="8">
    <source>
        <dbReference type="Proteomes" id="UP000234585"/>
    </source>
</evidence>
<keyword evidence="1" id="KW-0805">Transcription regulation</keyword>
<gene>
    <name evidence="7" type="ORF">BDW47DRAFT_124627</name>
</gene>
<accession>A0A2I2FFA0</accession>
<feature type="region of interest" description="Disordered" evidence="5">
    <location>
        <begin position="174"/>
        <end position="251"/>
    </location>
</feature>
<keyword evidence="4" id="KW-0539">Nucleus</keyword>
<feature type="compositionally biased region" description="Basic and acidic residues" evidence="5">
    <location>
        <begin position="174"/>
        <end position="187"/>
    </location>
</feature>
<dbReference type="STRING" id="41067.A0A2I2FFA0"/>
<dbReference type="OrthoDB" id="6247875at2759"/>
<evidence type="ECO:0000259" key="6">
    <source>
        <dbReference type="PROSITE" id="PS50118"/>
    </source>
</evidence>
<proteinExistence type="predicted"/>
<dbReference type="GO" id="GO:0030154">
    <property type="term" value="P:cell differentiation"/>
    <property type="evidence" value="ECO:0007669"/>
    <property type="project" value="TreeGrafter"/>
</dbReference>
<evidence type="ECO:0000256" key="1">
    <source>
        <dbReference type="ARBA" id="ARBA00023015"/>
    </source>
</evidence>
<dbReference type="PANTHER" id="PTHR10270">
    <property type="entry name" value="SOX TRANSCRIPTION FACTOR"/>
    <property type="match status" value="1"/>
</dbReference>
<dbReference type="InterPro" id="IPR050140">
    <property type="entry name" value="SRY-related_HMG-box_TF-like"/>
</dbReference>
<evidence type="ECO:0000256" key="2">
    <source>
        <dbReference type="ARBA" id="ARBA00023125"/>
    </source>
</evidence>
<dbReference type="Pfam" id="PF00505">
    <property type="entry name" value="HMG_box"/>
    <property type="match status" value="1"/>
</dbReference>
<dbReference type="GeneID" id="36523448"/>
<keyword evidence="2 4" id="KW-0238">DNA-binding</keyword>
<dbReference type="InterPro" id="IPR036910">
    <property type="entry name" value="HMG_box_dom_sf"/>
</dbReference>
<evidence type="ECO:0000256" key="5">
    <source>
        <dbReference type="SAM" id="MobiDB-lite"/>
    </source>
</evidence>
<name>A0A2I2FFA0_ASPCN</name>
<dbReference type="PROSITE" id="PS50118">
    <property type="entry name" value="HMG_BOX_2"/>
    <property type="match status" value="1"/>
</dbReference>
<protein>
    <recommendedName>
        <fullName evidence="6">HMG box domain-containing protein</fullName>
    </recommendedName>
</protein>
<feature type="DNA-binding region" description="HMG box" evidence="4">
    <location>
        <begin position="118"/>
        <end position="186"/>
    </location>
</feature>
<dbReference type="SUPFAM" id="SSF47095">
    <property type="entry name" value="HMG-box"/>
    <property type="match status" value="1"/>
</dbReference>
<reference evidence="7 8" key="1">
    <citation type="submission" date="2017-12" db="EMBL/GenBank/DDBJ databases">
        <authorList>
            <consortium name="DOE Joint Genome Institute"/>
            <person name="Haridas S."/>
            <person name="Kjaerbolling I."/>
            <person name="Vesth T.C."/>
            <person name="Frisvad J.C."/>
            <person name="Nybo J.L."/>
            <person name="Theobald S."/>
            <person name="Kuo A."/>
            <person name="Bowyer P."/>
            <person name="Matsuda Y."/>
            <person name="Mondo S."/>
            <person name="Lyhne E.K."/>
            <person name="Kogle M.E."/>
            <person name="Clum A."/>
            <person name="Lipzen A."/>
            <person name="Salamov A."/>
            <person name="Ngan C.Y."/>
            <person name="Daum C."/>
            <person name="Chiniquy J."/>
            <person name="Barry K."/>
            <person name="LaButti K."/>
            <person name="Simmons B.A."/>
            <person name="Magnuson J.K."/>
            <person name="Mortensen U.H."/>
            <person name="Larsen T.O."/>
            <person name="Grigoriev I.V."/>
            <person name="Baker S.E."/>
            <person name="Andersen M.R."/>
            <person name="Nordberg H.P."/>
            <person name="Cantor M.N."/>
            <person name="Hua S.X."/>
        </authorList>
    </citation>
    <scope>NUCLEOTIDE SEQUENCE [LARGE SCALE GENOMIC DNA]</scope>
    <source>
        <strain evidence="7 8">CBS 102.13</strain>
    </source>
</reference>
<dbReference type="InterPro" id="IPR009071">
    <property type="entry name" value="HMG_box_dom"/>
</dbReference>
<dbReference type="AlphaFoldDB" id="A0A2I2FFA0"/>
<feature type="domain" description="HMG box" evidence="6">
    <location>
        <begin position="118"/>
        <end position="186"/>
    </location>
</feature>
<dbReference type="EMBL" id="KZ559130">
    <property type="protein sequence ID" value="PLB39312.1"/>
    <property type="molecule type" value="Genomic_DNA"/>
</dbReference>
<evidence type="ECO:0000256" key="4">
    <source>
        <dbReference type="PROSITE-ProRule" id="PRU00267"/>
    </source>
</evidence>
<evidence type="ECO:0000313" key="7">
    <source>
        <dbReference type="EMBL" id="PLB39312.1"/>
    </source>
</evidence>
<feature type="compositionally biased region" description="Basic residues" evidence="5">
    <location>
        <begin position="193"/>
        <end position="206"/>
    </location>
</feature>
<dbReference type="Proteomes" id="UP000234585">
    <property type="component" value="Unassembled WGS sequence"/>
</dbReference>
<feature type="region of interest" description="Disordered" evidence="5">
    <location>
        <begin position="101"/>
        <end position="120"/>
    </location>
</feature>
<dbReference type="SMART" id="SM00398">
    <property type="entry name" value="HMG"/>
    <property type="match status" value="1"/>
</dbReference>
<dbReference type="GO" id="GO:0005634">
    <property type="term" value="C:nucleus"/>
    <property type="evidence" value="ECO:0007669"/>
    <property type="project" value="UniProtKB-UniRule"/>
</dbReference>
<keyword evidence="3" id="KW-0804">Transcription</keyword>
<feature type="compositionally biased region" description="Low complexity" evidence="5">
    <location>
        <begin position="212"/>
        <end position="248"/>
    </location>
</feature>
<organism evidence="7 8">
    <name type="scientific">Aspergillus candidus</name>
    <dbReference type="NCBI Taxonomy" id="41067"/>
    <lineage>
        <taxon>Eukaryota</taxon>
        <taxon>Fungi</taxon>
        <taxon>Dikarya</taxon>
        <taxon>Ascomycota</taxon>
        <taxon>Pezizomycotina</taxon>
        <taxon>Eurotiomycetes</taxon>
        <taxon>Eurotiomycetidae</taxon>
        <taxon>Eurotiales</taxon>
        <taxon>Aspergillaceae</taxon>
        <taxon>Aspergillus</taxon>
        <taxon>Aspergillus subgen. Circumdati</taxon>
    </lineage>
</organism>
<dbReference type="GO" id="GO:0000122">
    <property type="term" value="P:negative regulation of transcription by RNA polymerase II"/>
    <property type="evidence" value="ECO:0007669"/>
    <property type="project" value="TreeGrafter"/>
</dbReference>
<keyword evidence="8" id="KW-1185">Reference proteome</keyword>
<dbReference type="RefSeq" id="XP_024673324.1">
    <property type="nucleotide sequence ID" value="XM_024816288.1"/>
</dbReference>
<dbReference type="CDD" id="cd01389">
    <property type="entry name" value="HMG-box_ROX1-like"/>
    <property type="match status" value="1"/>
</dbReference>
<dbReference type="Gene3D" id="1.10.30.10">
    <property type="entry name" value="High mobility group box domain"/>
    <property type="match status" value="1"/>
</dbReference>
<sequence length="298" mass="32981">MNLAVDSADKLTELLWQDALRHLSSTNNEVLLPVNVTEMIGNDNVNKIKTRLRALIDAPVVAFVDETINALRVMRTPSFSGSSVSVASHGRLNILKREATDSSANPHGRIMPAKQPKVPRPPNAFILYRQHHHPSVKGAYPSLSNNEISIMLGKQWKAETETVKMQFRNMAEDLKRKHTEEHPDYHYTPRKPSEKKRRAPSRHHAKPAQQLPTPSDTTSSTPGIHDAAIPTTTSPPTAAVASTSESPTGLETLDFDTDIFGQLVQQVQGEFNFGESAFAFGVPSGEPFEFSDYVTDCY</sequence>
<dbReference type="PANTHER" id="PTHR10270:SF161">
    <property type="entry name" value="SEX-DETERMINING REGION Y PROTEIN"/>
    <property type="match status" value="1"/>
</dbReference>